<dbReference type="NCBIfam" id="NF007758">
    <property type="entry name" value="PRK10439.1"/>
    <property type="match status" value="1"/>
</dbReference>
<proteinExistence type="inferred from homology"/>
<dbReference type="Gene3D" id="2.60.40.10">
    <property type="entry name" value="Immunoglobulins"/>
    <property type="match status" value="1"/>
</dbReference>
<accession>C0ZRI5</accession>
<dbReference type="eggNOG" id="COG2382">
    <property type="taxonomic scope" value="Bacteria"/>
</dbReference>
<evidence type="ECO:0000259" key="5">
    <source>
        <dbReference type="Pfam" id="PF11806"/>
    </source>
</evidence>
<dbReference type="Pfam" id="PF11806">
    <property type="entry name" value="Enterochelin_N"/>
    <property type="match status" value="1"/>
</dbReference>
<dbReference type="EMBL" id="AP008957">
    <property type="protein sequence ID" value="BAH31735.1"/>
    <property type="molecule type" value="Genomic_DNA"/>
</dbReference>
<dbReference type="InterPro" id="IPR013783">
    <property type="entry name" value="Ig-like_fold"/>
</dbReference>
<sequence length="413" mass="45591">MLMLTQAVTELSASLAASPDIDTFWNRIVQQGTPIIESVDTHTVRVTFLWRQPEETEVERVYLDANSLTDHHAEQLSVMQRIGESPVWFYAAEVSNTWRSSYSIIPAPKSVVDEFDYPGAGKEDTTRRTRWLGLLEHRIADPLNPLSAGVDTRRSVAEMPSAPVQFGWDAPVFRKSIQLTWASSTLDVERPVWIYETVDDGLTPLEERPLVILLDGRHWAEVMPAGAAFDRAVQTGKLKSCVLLAIDSVDNQRRSKELPCNRDYWSAVVDELLPQVRAVTPFSSDRTRTVVSGQSFGGLASMFAALEFPEHFALVASGSGSFWWPTGLKRGEDGPAGGDIAARIERDGVPDGLRVVLEVGRHESDMVGHSAAVAQALKAAGAHVSYRIFDGGHDWLCWRSVLLDSVVELIGSP</sequence>
<organism evidence="6 7">
    <name type="scientific">Rhodococcus erythropolis (strain PR4 / NBRC 100887)</name>
    <dbReference type="NCBI Taxonomy" id="234621"/>
    <lineage>
        <taxon>Bacteria</taxon>
        <taxon>Bacillati</taxon>
        <taxon>Actinomycetota</taxon>
        <taxon>Actinomycetes</taxon>
        <taxon>Mycobacteriales</taxon>
        <taxon>Nocardiaceae</taxon>
        <taxon>Rhodococcus</taxon>
        <taxon>Rhodococcus erythropolis group</taxon>
    </lineage>
</organism>
<dbReference type="SUPFAM" id="SSF81296">
    <property type="entry name" value="E set domains"/>
    <property type="match status" value="1"/>
</dbReference>
<dbReference type="GO" id="GO:0005737">
    <property type="term" value="C:cytoplasm"/>
    <property type="evidence" value="ECO:0007669"/>
    <property type="project" value="UniProtKB-SubCell"/>
</dbReference>
<dbReference type="Proteomes" id="UP000002204">
    <property type="component" value="Chromosome"/>
</dbReference>
<evidence type="ECO:0000256" key="2">
    <source>
        <dbReference type="ARBA" id="ARBA00022490"/>
    </source>
</evidence>
<evidence type="ECO:0000256" key="3">
    <source>
        <dbReference type="ARBA" id="ARBA00022801"/>
    </source>
</evidence>
<dbReference type="InterPro" id="IPR000801">
    <property type="entry name" value="Esterase-like"/>
</dbReference>
<reference evidence="6 7" key="2">
    <citation type="journal article" date="2006" name="Environ. Microbiol.">
        <title>Sequence analysis of three plasmids harboured in Rhodococcus erythropolis strain PR4.</title>
        <authorList>
            <person name="Sekine M."/>
            <person name="Tanikawa S."/>
            <person name="Omata S."/>
            <person name="Saito M."/>
            <person name="Fujisawa T."/>
            <person name="Tsukatani N."/>
            <person name="Tajima T."/>
            <person name="Sekigawa T."/>
            <person name="Kosugi H."/>
            <person name="Matsuo Y."/>
            <person name="Nishiko R."/>
            <person name="Imamura K."/>
            <person name="Ito M."/>
            <person name="Narita H."/>
            <person name="Tago S."/>
            <person name="Fujita N."/>
            <person name="Harayama S."/>
        </authorList>
    </citation>
    <scope>NUCLEOTIDE SEQUENCE [LARGE SCALE GENOMIC DNA]</scope>
    <source>
        <strain evidence="7">PR4 / NBRC 100887</strain>
    </source>
</reference>
<dbReference type="AlphaFoldDB" id="C0ZRI5"/>
<comment type="similarity">
    <text evidence="4">Belongs to the Fes family.</text>
</comment>
<dbReference type="GO" id="GO:0005506">
    <property type="term" value="F:iron ion binding"/>
    <property type="evidence" value="ECO:0007669"/>
    <property type="project" value="InterPro"/>
</dbReference>
<dbReference type="InterPro" id="IPR014756">
    <property type="entry name" value="Ig_E-set"/>
</dbReference>
<evidence type="ECO:0000313" key="7">
    <source>
        <dbReference type="Proteomes" id="UP000002204"/>
    </source>
</evidence>
<dbReference type="GO" id="GO:0008849">
    <property type="term" value="F:enterochelin esterase activity"/>
    <property type="evidence" value="ECO:0007669"/>
    <property type="project" value="InterPro"/>
</dbReference>
<dbReference type="HOGENOM" id="CLU_024314_3_0_11"/>
<evidence type="ECO:0000256" key="4">
    <source>
        <dbReference type="ARBA" id="ARBA00024201"/>
    </source>
</evidence>
<dbReference type="InterPro" id="IPR029058">
    <property type="entry name" value="AB_hydrolase_fold"/>
</dbReference>
<dbReference type="ESTHER" id="rhoe4-c0zri5">
    <property type="family name" value="A85-IroE-IroD-Fes-Yiel"/>
</dbReference>
<keyword evidence="2" id="KW-0963">Cytoplasm</keyword>
<dbReference type="InterPro" id="IPR021764">
    <property type="entry name" value="Enterochelin_esterase_N"/>
</dbReference>
<gene>
    <name evidence="6" type="ordered locus">RER_10270</name>
</gene>
<dbReference type="Pfam" id="PF00756">
    <property type="entry name" value="Esterase"/>
    <property type="match status" value="1"/>
</dbReference>
<dbReference type="GO" id="GO:0006826">
    <property type="term" value="P:iron ion transport"/>
    <property type="evidence" value="ECO:0007669"/>
    <property type="project" value="InterPro"/>
</dbReference>
<keyword evidence="3" id="KW-0378">Hydrolase</keyword>
<feature type="domain" description="Enterochelin esterase N-terminal" evidence="5">
    <location>
        <begin position="45"/>
        <end position="168"/>
    </location>
</feature>
<dbReference type="InterPro" id="IPR050583">
    <property type="entry name" value="Mycobacterial_A85_antigen"/>
</dbReference>
<evidence type="ECO:0000313" key="6">
    <source>
        <dbReference type="EMBL" id="BAH31735.1"/>
    </source>
</evidence>
<dbReference type="PANTHER" id="PTHR48098">
    <property type="entry name" value="ENTEROCHELIN ESTERASE-RELATED"/>
    <property type="match status" value="1"/>
</dbReference>
<reference evidence="7" key="1">
    <citation type="submission" date="2005-03" db="EMBL/GenBank/DDBJ databases">
        <title>Comparison of the complete genome sequences of Rhodococcus erythropolis PR4 and Rhodococcus opacus B4.</title>
        <authorList>
            <person name="Takarada H."/>
            <person name="Sekine M."/>
            <person name="Hosoyama A."/>
            <person name="Yamada R."/>
            <person name="Fujisawa T."/>
            <person name="Omata S."/>
            <person name="Shimizu A."/>
            <person name="Tsukatani N."/>
            <person name="Tanikawa S."/>
            <person name="Fujita N."/>
            <person name="Harayama S."/>
        </authorList>
    </citation>
    <scope>NUCLEOTIDE SEQUENCE [LARGE SCALE GENOMIC DNA]</scope>
    <source>
        <strain evidence="7">PR4 / NBRC 100887</strain>
    </source>
</reference>
<dbReference type="GO" id="GO:0005975">
    <property type="term" value="P:carbohydrate metabolic process"/>
    <property type="evidence" value="ECO:0007669"/>
    <property type="project" value="UniProtKB-ARBA"/>
</dbReference>
<evidence type="ECO:0000256" key="1">
    <source>
        <dbReference type="ARBA" id="ARBA00004496"/>
    </source>
</evidence>
<comment type="subcellular location">
    <subcellularLocation>
        <location evidence="1">Cytoplasm</location>
    </subcellularLocation>
</comment>
<dbReference type="PANTHER" id="PTHR48098:SF3">
    <property type="entry name" value="IRON(III) ENTEROBACTIN ESTERASE"/>
    <property type="match status" value="1"/>
</dbReference>
<dbReference type="Gene3D" id="3.40.50.1820">
    <property type="entry name" value="alpha/beta hydrolase"/>
    <property type="match status" value="1"/>
</dbReference>
<name>C0ZRI5_RHOE4</name>
<dbReference type="KEGG" id="rer:RER_10270"/>
<protein>
    <submittedName>
        <fullName evidence="6">Putative siderophore esterase</fullName>
    </submittedName>
</protein>
<dbReference type="SUPFAM" id="SSF53474">
    <property type="entry name" value="alpha/beta-Hydrolases"/>
    <property type="match status" value="1"/>
</dbReference>